<dbReference type="InterPro" id="IPR001633">
    <property type="entry name" value="EAL_dom"/>
</dbReference>
<dbReference type="CDD" id="cd01948">
    <property type="entry name" value="EAL"/>
    <property type="match status" value="1"/>
</dbReference>
<accession>A0A3P7P5H1</accession>
<keyword evidence="1" id="KW-0812">Transmembrane</keyword>
<dbReference type="PROSITE" id="PS50883">
    <property type="entry name" value="EAL"/>
    <property type="match status" value="1"/>
</dbReference>
<keyword evidence="1" id="KW-1133">Transmembrane helix</keyword>
<dbReference type="KEGG" id="cbar:PATL70BA_2910"/>
<evidence type="ECO:0000313" key="4">
    <source>
        <dbReference type="EMBL" id="VDN48820.1"/>
    </source>
</evidence>
<dbReference type="Pfam" id="PF00990">
    <property type="entry name" value="GGDEF"/>
    <property type="match status" value="1"/>
</dbReference>
<proteinExistence type="predicted"/>
<name>A0A3P7P5H1_9FIRM</name>
<dbReference type="InterPro" id="IPR043128">
    <property type="entry name" value="Rev_trsase/Diguanyl_cyclase"/>
</dbReference>
<feature type="transmembrane region" description="Helical" evidence="1">
    <location>
        <begin position="33"/>
        <end position="54"/>
    </location>
</feature>
<dbReference type="Gene3D" id="3.30.450.20">
    <property type="entry name" value="PAS domain"/>
    <property type="match status" value="1"/>
</dbReference>
<gene>
    <name evidence="4" type="ORF">PATL70BA_2910</name>
</gene>
<organism evidence="4 5">
    <name type="scientific">Petrocella atlantisensis</name>
    <dbReference type="NCBI Taxonomy" id="2173034"/>
    <lineage>
        <taxon>Bacteria</taxon>
        <taxon>Bacillati</taxon>
        <taxon>Bacillota</taxon>
        <taxon>Clostridia</taxon>
        <taxon>Lachnospirales</taxon>
        <taxon>Vallitaleaceae</taxon>
        <taxon>Petrocella</taxon>
    </lineage>
</organism>
<keyword evidence="5" id="KW-1185">Reference proteome</keyword>
<dbReference type="SUPFAM" id="SSF55785">
    <property type="entry name" value="PYP-like sensor domain (PAS domain)"/>
    <property type="match status" value="1"/>
</dbReference>
<reference evidence="4 5" key="1">
    <citation type="submission" date="2018-09" db="EMBL/GenBank/DDBJ databases">
        <authorList>
            <person name="Postec A."/>
        </authorList>
    </citation>
    <scope>NUCLEOTIDE SEQUENCE [LARGE SCALE GENOMIC DNA]</scope>
    <source>
        <strain evidence="4">70B-A</strain>
    </source>
</reference>
<dbReference type="Gene3D" id="3.20.20.450">
    <property type="entry name" value="EAL domain"/>
    <property type="match status" value="1"/>
</dbReference>
<feature type="domain" description="GGDEF" evidence="3">
    <location>
        <begin position="287"/>
        <end position="417"/>
    </location>
</feature>
<dbReference type="InterPro" id="IPR029787">
    <property type="entry name" value="Nucleotide_cyclase"/>
</dbReference>
<dbReference type="NCBIfam" id="TIGR00254">
    <property type="entry name" value="GGDEF"/>
    <property type="match status" value="1"/>
</dbReference>
<feature type="transmembrane region" description="Helical" evidence="1">
    <location>
        <begin position="66"/>
        <end position="83"/>
    </location>
</feature>
<dbReference type="Pfam" id="PF00563">
    <property type="entry name" value="EAL"/>
    <property type="match status" value="1"/>
</dbReference>
<dbReference type="CDD" id="cd01949">
    <property type="entry name" value="GGDEF"/>
    <property type="match status" value="1"/>
</dbReference>
<dbReference type="RefSeq" id="WP_125137896.1">
    <property type="nucleotide sequence ID" value="NZ_LR130778.1"/>
</dbReference>
<sequence length="679" mass="79256">MDIKLEHVHESLKNHQDTTYLSKNEYNPWKITLVYTIIGVLWILFSDSILGMLVQDHEVYQEMQLYKGWFYVAMTSVLFYYFASLNNNKVFQLNQKIQLTNEELVATSEELIAIDDELVEKVKSLDKINRELHKQKKYFDLLYTNSNAAIMIWKTSGEVVDLNRHYNEVLGYDETFVGKNWIEYTKTSKEDFDLTTFIDRLNETKQLINYETKVRAKDGTVKDMIWNDVLMETENEAPLVVSFGIDVTDEHHQQQKLIEMATKDPVTGLDNRVVFDTRIEELIEAQKPFTAYYINIDYFKDLNDIHGHDYGDLFLVALSKALMFLELSHAYRWQGDGFLIIQETVDQARIQKMLEYVLNLSNRKWNLMDVEYQMTLSIGVVTSLLAQKNVSEVLKQLDIALYKAKANGRGRYEFYSNALLEEVFFRAGLEKKINNALLEDAFELYYQPIYNLKENTFDACEVLLRWNDSTHKDMNIGKLIEFAEQTGQILKVDRWVIEKAFYCISEEKETFDQLKVSINISTQTFNSSKFIPYLIEMVDLYKINARRIYFEITEHSIIKNMTKAKEVMAQLKSIGFSVSLDDFGTRYSSLNYLSMFPFDVLKIDKTYIDDILDRDKGYIIVKQLLSLTEALGIVTVAEGIEHQAQGELLHDMGCQFGQGYHFARPMPYLELKQRIASDV</sequence>
<dbReference type="PROSITE" id="PS50887">
    <property type="entry name" value="GGDEF"/>
    <property type="match status" value="1"/>
</dbReference>
<dbReference type="InterPro" id="IPR000160">
    <property type="entry name" value="GGDEF_dom"/>
</dbReference>
<dbReference type="InterPro" id="IPR035919">
    <property type="entry name" value="EAL_sf"/>
</dbReference>
<dbReference type="Proteomes" id="UP000279029">
    <property type="component" value="Chromosome"/>
</dbReference>
<dbReference type="Gene3D" id="3.30.70.270">
    <property type="match status" value="1"/>
</dbReference>
<evidence type="ECO:0008006" key="6">
    <source>
        <dbReference type="Google" id="ProtNLM"/>
    </source>
</evidence>
<dbReference type="PANTHER" id="PTHR44757">
    <property type="entry name" value="DIGUANYLATE CYCLASE DGCP"/>
    <property type="match status" value="1"/>
</dbReference>
<dbReference type="OrthoDB" id="9762141at2"/>
<dbReference type="SUPFAM" id="SSF55073">
    <property type="entry name" value="Nucleotide cyclase"/>
    <property type="match status" value="1"/>
</dbReference>
<dbReference type="PANTHER" id="PTHR44757:SF2">
    <property type="entry name" value="BIOFILM ARCHITECTURE MAINTENANCE PROTEIN MBAA"/>
    <property type="match status" value="1"/>
</dbReference>
<dbReference type="InterPro" id="IPR052155">
    <property type="entry name" value="Biofilm_reg_signaling"/>
</dbReference>
<dbReference type="SMART" id="SM00052">
    <property type="entry name" value="EAL"/>
    <property type="match status" value="1"/>
</dbReference>
<evidence type="ECO:0000313" key="5">
    <source>
        <dbReference type="Proteomes" id="UP000279029"/>
    </source>
</evidence>
<dbReference type="NCBIfam" id="TIGR00229">
    <property type="entry name" value="sensory_box"/>
    <property type="match status" value="1"/>
</dbReference>
<dbReference type="SUPFAM" id="SSF141868">
    <property type="entry name" value="EAL domain-like"/>
    <property type="match status" value="1"/>
</dbReference>
<protein>
    <recommendedName>
        <fullName evidence="6">Diguanylate cyclase</fullName>
    </recommendedName>
</protein>
<keyword evidence="1" id="KW-0472">Membrane</keyword>
<dbReference type="InterPro" id="IPR000014">
    <property type="entry name" value="PAS"/>
</dbReference>
<dbReference type="EMBL" id="LR130778">
    <property type="protein sequence ID" value="VDN48820.1"/>
    <property type="molecule type" value="Genomic_DNA"/>
</dbReference>
<evidence type="ECO:0000256" key="1">
    <source>
        <dbReference type="SAM" id="Phobius"/>
    </source>
</evidence>
<evidence type="ECO:0000259" key="3">
    <source>
        <dbReference type="PROSITE" id="PS50887"/>
    </source>
</evidence>
<feature type="domain" description="EAL" evidence="2">
    <location>
        <begin position="426"/>
        <end position="679"/>
    </location>
</feature>
<evidence type="ECO:0000259" key="2">
    <source>
        <dbReference type="PROSITE" id="PS50883"/>
    </source>
</evidence>
<dbReference type="AlphaFoldDB" id="A0A3P7P5H1"/>
<dbReference type="SMART" id="SM00267">
    <property type="entry name" value="GGDEF"/>
    <property type="match status" value="1"/>
</dbReference>
<dbReference type="InterPro" id="IPR035965">
    <property type="entry name" value="PAS-like_dom_sf"/>
</dbReference>